<sequence length="53" mass="6054">MRAQTVYFITGVLGSPVAFFAVASFQRPNLRKRSIRSKRLRTFLLVSPLMDLP</sequence>
<organism evidence="2 3">
    <name type="scientific">Chlamydia psittaci 99DC5</name>
    <dbReference type="NCBI Taxonomy" id="1112251"/>
    <lineage>
        <taxon>Bacteria</taxon>
        <taxon>Pseudomonadati</taxon>
        <taxon>Chlamydiota</taxon>
        <taxon>Chlamydiia</taxon>
        <taxon>Chlamydiales</taxon>
        <taxon>Chlamydiaceae</taxon>
        <taxon>Chlamydia/Chlamydophila group</taxon>
        <taxon>Chlamydia</taxon>
    </lineage>
</organism>
<dbReference type="EMBL" id="ATLC01000045">
    <property type="protein sequence ID" value="EPJ28237.1"/>
    <property type="molecule type" value="Genomic_DNA"/>
</dbReference>
<reference evidence="2 3" key="1">
    <citation type="submission" date="2013-04" db="EMBL/GenBank/DDBJ databases">
        <title>Genome sequence of Chlamydia psittaci 99DC5.</title>
        <authorList>
            <person name="Huot-Creasy H."/>
            <person name="McCracken C.L."/>
            <person name="Humphries M."/>
            <person name="Sachse K."/>
            <person name="Laroucau K."/>
            <person name="Bavoil P."/>
            <person name="Myers G.S."/>
        </authorList>
    </citation>
    <scope>NUCLEOTIDE SEQUENCE [LARGE SCALE GENOMIC DNA]</scope>
    <source>
        <strain evidence="2 3">99DC5</strain>
    </source>
</reference>
<evidence type="ECO:0000256" key="1">
    <source>
        <dbReference type="SAM" id="Phobius"/>
    </source>
</evidence>
<proteinExistence type="predicted"/>
<keyword evidence="1" id="KW-0472">Membrane</keyword>
<protein>
    <submittedName>
        <fullName evidence="2">Uncharacterized protein</fullName>
    </submittedName>
</protein>
<dbReference type="Proteomes" id="UP000014627">
    <property type="component" value="Unassembled WGS sequence"/>
</dbReference>
<gene>
    <name evidence="2" type="ORF">CP99DC5_0677</name>
</gene>
<keyword evidence="1" id="KW-0812">Transmembrane</keyword>
<name>A0ABN0MPM4_CHLPS</name>
<evidence type="ECO:0000313" key="3">
    <source>
        <dbReference type="Proteomes" id="UP000014627"/>
    </source>
</evidence>
<comment type="caution">
    <text evidence="2">The sequence shown here is derived from an EMBL/GenBank/DDBJ whole genome shotgun (WGS) entry which is preliminary data.</text>
</comment>
<feature type="transmembrane region" description="Helical" evidence="1">
    <location>
        <begin position="6"/>
        <end position="25"/>
    </location>
</feature>
<keyword evidence="1" id="KW-1133">Transmembrane helix</keyword>
<accession>A0ABN0MPM4</accession>
<keyword evidence="3" id="KW-1185">Reference proteome</keyword>
<evidence type="ECO:0000313" key="2">
    <source>
        <dbReference type="EMBL" id="EPJ28237.1"/>
    </source>
</evidence>